<protein>
    <submittedName>
        <fullName evidence="1">Uncharacterized protein</fullName>
    </submittedName>
</protein>
<dbReference type="EMBL" id="LGTC01000001">
    <property type="protein sequence ID" value="KNY27789.1"/>
    <property type="molecule type" value="Genomic_DNA"/>
</dbReference>
<reference evidence="2" key="1">
    <citation type="submission" date="2015-07" db="EMBL/GenBank/DDBJ databases">
        <title>Near-Complete Genome Sequence of the Cellulolytic Bacterium Bacteroides (Pseudobacteroides) cellulosolvens ATCC 35603.</title>
        <authorList>
            <person name="Dassa B."/>
            <person name="Utturkar S.M."/>
            <person name="Klingeman D.M."/>
            <person name="Hurt R.A."/>
            <person name="Keller M."/>
            <person name="Xu J."/>
            <person name="Reddy Y.H.K."/>
            <person name="Borovok I."/>
            <person name="Grinberg I.R."/>
            <person name="Lamed R."/>
            <person name="Zhivin O."/>
            <person name="Bayer E.A."/>
            <person name="Brown S.D."/>
        </authorList>
    </citation>
    <scope>NUCLEOTIDE SEQUENCE [LARGE SCALE GENOMIC DNA]</scope>
    <source>
        <strain evidence="2">DSM 2933</strain>
    </source>
</reference>
<keyword evidence="2" id="KW-1185">Reference proteome</keyword>
<accession>A0A0L6JPS7</accession>
<name>A0A0L6JPS7_9FIRM</name>
<dbReference type="AlphaFoldDB" id="A0A0L6JPS7"/>
<evidence type="ECO:0000313" key="2">
    <source>
        <dbReference type="Proteomes" id="UP000036923"/>
    </source>
</evidence>
<organism evidence="1 2">
    <name type="scientific">Pseudobacteroides cellulosolvens ATCC 35603 = DSM 2933</name>
    <dbReference type="NCBI Taxonomy" id="398512"/>
    <lineage>
        <taxon>Bacteria</taxon>
        <taxon>Bacillati</taxon>
        <taxon>Bacillota</taxon>
        <taxon>Clostridia</taxon>
        <taxon>Eubacteriales</taxon>
        <taxon>Oscillospiraceae</taxon>
        <taxon>Pseudobacteroides</taxon>
    </lineage>
</organism>
<comment type="caution">
    <text evidence="1">The sequence shown here is derived from an EMBL/GenBank/DDBJ whole genome shotgun (WGS) entry which is preliminary data.</text>
</comment>
<evidence type="ECO:0000313" key="1">
    <source>
        <dbReference type="EMBL" id="KNY27789.1"/>
    </source>
</evidence>
<dbReference type="Proteomes" id="UP000036923">
    <property type="component" value="Unassembled WGS sequence"/>
</dbReference>
<sequence length="109" mass="12966">MLIAPTIEYDVIMNKFLEYRERLVDNHHEVCFAVLASAERDNILQLYVSIHNFKKLRKTASMCFLFRLTKSFHNFVLSDEFCDKYYVISVGCRRAKCKNTKCYSHVAWE</sequence>
<gene>
    <name evidence="1" type="ORF">Bccel_3060</name>
</gene>
<proteinExistence type="predicted"/>